<organism evidence="2 3">
    <name type="scientific">Olsenella porci</name>
    <dbReference type="NCBI Taxonomy" id="2652279"/>
    <lineage>
        <taxon>Bacteria</taxon>
        <taxon>Bacillati</taxon>
        <taxon>Actinomycetota</taxon>
        <taxon>Coriobacteriia</taxon>
        <taxon>Coriobacteriales</taxon>
        <taxon>Atopobiaceae</taxon>
        <taxon>Olsenella</taxon>
    </lineage>
</organism>
<protein>
    <recommendedName>
        <fullName evidence="1">Nitroreductase domain-containing protein</fullName>
    </recommendedName>
</protein>
<gene>
    <name evidence="2" type="ORF">FYJ68_03730</name>
</gene>
<evidence type="ECO:0000259" key="1">
    <source>
        <dbReference type="Pfam" id="PF00881"/>
    </source>
</evidence>
<comment type="caution">
    <text evidence="2">The sequence shown here is derived from an EMBL/GenBank/DDBJ whole genome shotgun (WGS) entry which is preliminary data.</text>
</comment>
<dbReference type="InterPro" id="IPR000415">
    <property type="entry name" value="Nitroreductase-like"/>
</dbReference>
<dbReference type="EMBL" id="VUNC01000002">
    <property type="protein sequence ID" value="MST72218.1"/>
    <property type="molecule type" value="Genomic_DNA"/>
</dbReference>
<keyword evidence="3" id="KW-1185">Reference proteome</keyword>
<dbReference type="Proteomes" id="UP000469325">
    <property type="component" value="Unassembled WGS sequence"/>
</dbReference>
<dbReference type="AlphaFoldDB" id="A0A6N7XLV5"/>
<dbReference type="InterPro" id="IPR029479">
    <property type="entry name" value="Nitroreductase"/>
</dbReference>
<proteinExistence type="predicted"/>
<sequence>MNEAIRQLFERASARAFSNEPVSSEDERLILEAACQAPTAGNQRLKAFCERKWNSGFSREMTRSVAQMLSPLATGFSQPDEAGER</sequence>
<dbReference type="Pfam" id="PF00881">
    <property type="entry name" value="Nitroreductase"/>
    <property type="match status" value="1"/>
</dbReference>
<reference evidence="2 3" key="1">
    <citation type="submission" date="2019-08" db="EMBL/GenBank/DDBJ databases">
        <title>In-depth cultivation of the pig gut microbiome towards novel bacterial diversity and tailored functional studies.</title>
        <authorList>
            <person name="Wylensek D."/>
            <person name="Hitch T.C.A."/>
            <person name="Clavel T."/>
        </authorList>
    </citation>
    <scope>NUCLEOTIDE SEQUENCE [LARGE SCALE GENOMIC DNA]</scope>
    <source>
        <strain evidence="2 3">CA-Schmier-601-WT-1</strain>
    </source>
</reference>
<accession>A0A6N7XLV5</accession>
<feature type="domain" description="Nitroreductase" evidence="1">
    <location>
        <begin position="10"/>
        <end position="43"/>
    </location>
</feature>
<dbReference type="Gene3D" id="3.40.109.10">
    <property type="entry name" value="NADH Oxidase"/>
    <property type="match status" value="1"/>
</dbReference>
<evidence type="ECO:0000313" key="3">
    <source>
        <dbReference type="Proteomes" id="UP000469325"/>
    </source>
</evidence>
<name>A0A6N7XLV5_9ACTN</name>
<dbReference type="GO" id="GO:0016491">
    <property type="term" value="F:oxidoreductase activity"/>
    <property type="evidence" value="ECO:0007669"/>
    <property type="project" value="InterPro"/>
</dbReference>
<evidence type="ECO:0000313" key="2">
    <source>
        <dbReference type="EMBL" id="MST72218.1"/>
    </source>
</evidence>
<dbReference type="SUPFAM" id="SSF55469">
    <property type="entry name" value="FMN-dependent nitroreductase-like"/>
    <property type="match status" value="1"/>
</dbReference>
<dbReference type="RefSeq" id="WP_154434092.1">
    <property type="nucleotide sequence ID" value="NZ_VUNC01000002.1"/>
</dbReference>